<dbReference type="PaxDb" id="284590-Q6CLL8"/>
<dbReference type="STRING" id="284590.Q6CLL8"/>
<dbReference type="PROSITE" id="PS50294">
    <property type="entry name" value="WD_REPEATS_REGION"/>
    <property type="match status" value="1"/>
</dbReference>
<comment type="subcellular location">
    <subcellularLocation>
        <location evidence="1">Nucleus</location>
        <location evidence="1">Nucleolus</location>
    </subcellularLocation>
</comment>
<dbReference type="GO" id="GO:0032040">
    <property type="term" value="C:small-subunit processome"/>
    <property type="evidence" value="ECO:0007669"/>
    <property type="project" value="TreeGrafter"/>
</dbReference>
<organism evidence="9 10">
    <name type="scientific">Kluyveromyces lactis (strain ATCC 8585 / CBS 2359 / DSM 70799 / NBRC 1267 / NRRL Y-1140 / WM37)</name>
    <name type="common">Yeast</name>
    <name type="synonym">Candida sphaerica</name>
    <dbReference type="NCBI Taxonomy" id="284590"/>
    <lineage>
        <taxon>Eukaryota</taxon>
        <taxon>Fungi</taxon>
        <taxon>Dikarya</taxon>
        <taxon>Ascomycota</taxon>
        <taxon>Saccharomycotina</taxon>
        <taxon>Saccharomycetes</taxon>
        <taxon>Saccharomycetales</taxon>
        <taxon>Saccharomycetaceae</taxon>
        <taxon>Kluyveromyces</taxon>
    </lineage>
</organism>
<evidence type="ECO:0000313" key="10">
    <source>
        <dbReference type="Proteomes" id="UP000000598"/>
    </source>
</evidence>
<evidence type="ECO:0000313" key="9">
    <source>
        <dbReference type="EMBL" id="CAG97878.1"/>
    </source>
</evidence>
<dbReference type="FunCoup" id="Q6CLL8">
    <property type="interactions" value="1147"/>
</dbReference>
<dbReference type="AlphaFoldDB" id="Q6CLL8"/>
<sequence length="566" mass="63629">MDHTIPPPDEEELVLSKLVFGDNSDFYNELQNINLELSSEEDATEYVQNSDSEDSESDNEIGKVMDDQLFFVDDGELNVDDEDAMDIDDENEQASGSDYSNESEENESDAWVDSDDDRLQITVTENNRSKKLRKSHVESQINGREYLQRLRSQFEKIYPKPNWIEDEDDSELDNDSENESGDYDNVIDGDINALTKILERTYNYTTANSKLLPPQTLDITRLKDANASHPSHSAIQSLSFHSTKPILLTGGYDRTLRIYHIDGKANHLITSVHIKGTPVQTCSFYSSQDGKEQKVYTGGRRRYMHAWDLSNNNTSVAKIDKISRLYGHQDTQRSFEKFKLAHFQDANGARHGLICLQGNNGWVNILHSSTGVWLQGCKIEGAISDFCIDYKPQQNGHFHTILIATNTYGEVWEFNLNENGNTVRKWKDDGGVGITKIQVGGGSTISSPKKRIIPNRWIAIGSDSGFVNVYDRQSDSQRPVFTLDQLTTSISSLEFSPDGQMLCIASRATKDALRLVHLATGTVFSNWPTSGTPLGKVTSVAFSPQGEMLAVGNEQGKVRLWRLNHY</sequence>
<reference evidence="9 10" key="1">
    <citation type="journal article" date="2004" name="Nature">
        <title>Genome evolution in yeasts.</title>
        <authorList>
            <consortium name="Genolevures"/>
            <person name="Dujon B."/>
            <person name="Sherman D."/>
            <person name="Fischer G."/>
            <person name="Durrens P."/>
            <person name="Casaregola S."/>
            <person name="Lafontaine I."/>
            <person name="de Montigny J."/>
            <person name="Marck C."/>
            <person name="Neuveglise C."/>
            <person name="Talla E."/>
            <person name="Goffard N."/>
            <person name="Frangeul L."/>
            <person name="Aigle M."/>
            <person name="Anthouard V."/>
            <person name="Babour A."/>
            <person name="Barbe V."/>
            <person name="Barnay S."/>
            <person name="Blanchin S."/>
            <person name="Beckerich J.M."/>
            <person name="Beyne E."/>
            <person name="Bleykasten C."/>
            <person name="Boisrame A."/>
            <person name="Boyer J."/>
            <person name="Cattolico L."/>
            <person name="Confanioleri F."/>
            <person name="de Daruvar A."/>
            <person name="Despons L."/>
            <person name="Fabre E."/>
            <person name="Fairhead C."/>
            <person name="Ferry-Dumazet H."/>
            <person name="Groppi A."/>
            <person name="Hantraye F."/>
            <person name="Hennequin C."/>
            <person name="Jauniaux N."/>
            <person name="Joyet P."/>
            <person name="Kachouri R."/>
            <person name="Kerrest A."/>
            <person name="Koszul R."/>
            <person name="Lemaire M."/>
            <person name="Lesur I."/>
            <person name="Ma L."/>
            <person name="Muller H."/>
            <person name="Nicaud J.M."/>
            <person name="Nikolski M."/>
            <person name="Oztas S."/>
            <person name="Ozier-Kalogeropoulos O."/>
            <person name="Pellenz S."/>
            <person name="Potier S."/>
            <person name="Richard G.F."/>
            <person name="Straub M.L."/>
            <person name="Suleau A."/>
            <person name="Swennene D."/>
            <person name="Tekaia F."/>
            <person name="Wesolowski-Louvel M."/>
            <person name="Westhof E."/>
            <person name="Wirth B."/>
            <person name="Zeniou-Meyer M."/>
            <person name="Zivanovic I."/>
            <person name="Bolotin-Fukuhara M."/>
            <person name="Thierry A."/>
            <person name="Bouchier C."/>
            <person name="Caudron B."/>
            <person name="Scarpelli C."/>
            <person name="Gaillardin C."/>
            <person name="Weissenbach J."/>
            <person name="Wincker P."/>
            <person name="Souciet J.L."/>
        </authorList>
    </citation>
    <scope>NUCLEOTIDE SEQUENCE [LARGE SCALE GENOMIC DNA]</scope>
    <source>
        <strain evidence="10">ATCC 8585 / CBS 2359 / DSM 70799 / NBRC 1267 / NRRL Y-1140 / WM37</strain>
    </source>
</reference>
<comment type="similarity">
    <text evidence="6">Belongs to the WD repeat UTP18 family.</text>
</comment>
<dbReference type="PANTHER" id="PTHR18359:SF0">
    <property type="entry name" value="U3 SMALL NUCLEOLAR RNA-ASSOCIATED PROTEIN 18 HOMOLOG"/>
    <property type="match status" value="1"/>
</dbReference>
<dbReference type="InterPro" id="IPR045161">
    <property type="entry name" value="Utp18"/>
</dbReference>
<feature type="region of interest" description="Disordered" evidence="8">
    <location>
        <begin position="161"/>
        <end position="185"/>
    </location>
</feature>
<feature type="region of interest" description="Disordered" evidence="8">
    <location>
        <begin position="40"/>
        <end position="64"/>
    </location>
</feature>
<dbReference type="PROSITE" id="PS50082">
    <property type="entry name" value="WD_REPEATS_2"/>
    <property type="match status" value="1"/>
</dbReference>
<dbReference type="InterPro" id="IPR015943">
    <property type="entry name" value="WD40/YVTN_repeat-like_dom_sf"/>
</dbReference>
<evidence type="ECO:0000256" key="2">
    <source>
        <dbReference type="ARBA" id="ARBA00022552"/>
    </source>
</evidence>
<protein>
    <submittedName>
        <fullName evidence="9">KLLA0F02013p</fullName>
    </submittedName>
</protein>
<keyword evidence="2" id="KW-0698">rRNA processing</keyword>
<dbReference type="EMBL" id="CR382126">
    <property type="protein sequence ID" value="CAG97878.1"/>
    <property type="molecule type" value="Genomic_DNA"/>
</dbReference>
<dbReference type="Pfam" id="PF00400">
    <property type="entry name" value="WD40"/>
    <property type="match status" value="2"/>
</dbReference>
<dbReference type="InParanoid" id="Q6CLL8"/>
<dbReference type="Proteomes" id="UP000000598">
    <property type="component" value="Chromosome F"/>
</dbReference>
<dbReference type="eggNOG" id="KOG2055">
    <property type="taxonomic scope" value="Eukaryota"/>
</dbReference>
<dbReference type="SUPFAM" id="SSF50978">
    <property type="entry name" value="WD40 repeat-like"/>
    <property type="match status" value="1"/>
</dbReference>
<evidence type="ECO:0000256" key="5">
    <source>
        <dbReference type="ARBA" id="ARBA00023242"/>
    </source>
</evidence>
<feature type="repeat" description="WD" evidence="7">
    <location>
        <begin position="537"/>
        <end position="566"/>
    </location>
</feature>
<proteinExistence type="inferred from homology"/>
<keyword evidence="10" id="KW-1185">Reference proteome</keyword>
<evidence type="ECO:0000256" key="8">
    <source>
        <dbReference type="SAM" id="MobiDB-lite"/>
    </source>
</evidence>
<evidence type="ECO:0000256" key="7">
    <source>
        <dbReference type="PROSITE-ProRule" id="PRU00221"/>
    </source>
</evidence>
<keyword evidence="3 7" id="KW-0853">WD repeat</keyword>
<dbReference type="GO" id="GO:0006364">
    <property type="term" value="P:rRNA processing"/>
    <property type="evidence" value="ECO:0007669"/>
    <property type="project" value="UniProtKB-KW"/>
</dbReference>
<accession>Q6CLL8</accession>
<feature type="compositionally biased region" description="Acidic residues" evidence="8">
    <location>
        <begin position="101"/>
        <end position="116"/>
    </location>
</feature>
<keyword evidence="4" id="KW-0677">Repeat</keyword>
<feature type="compositionally biased region" description="Acidic residues" evidence="8">
    <location>
        <begin position="76"/>
        <end position="92"/>
    </location>
</feature>
<evidence type="ECO:0000256" key="6">
    <source>
        <dbReference type="ARBA" id="ARBA00025767"/>
    </source>
</evidence>
<evidence type="ECO:0000256" key="4">
    <source>
        <dbReference type="ARBA" id="ARBA00022737"/>
    </source>
</evidence>
<dbReference type="OMA" id="KIRMWEI"/>
<dbReference type="Gene3D" id="2.130.10.10">
    <property type="entry name" value="YVTN repeat-like/Quinoprotein amine dehydrogenase"/>
    <property type="match status" value="1"/>
</dbReference>
<keyword evidence="5" id="KW-0539">Nucleus</keyword>
<dbReference type="PANTHER" id="PTHR18359">
    <property type="entry name" value="WD-REPEAT PROTEIN-RELATED"/>
    <property type="match status" value="1"/>
</dbReference>
<dbReference type="InterPro" id="IPR036322">
    <property type="entry name" value="WD40_repeat_dom_sf"/>
</dbReference>
<evidence type="ECO:0000256" key="3">
    <source>
        <dbReference type="ARBA" id="ARBA00022574"/>
    </source>
</evidence>
<dbReference type="KEGG" id="kla:KLLA0_F02013g"/>
<dbReference type="HOGENOM" id="CLU_011055_1_0_1"/>
<name>Q6CLL8_KLULA</name>
<dbReference type="InterPro" id="IPR001680">
    <property type="entry name" value="WD40_rpt"/>
</dbReference>
<feature type="region of interest" description="Disordered" evidence="8">
    <location>
        <begin position="76"/>
        <end position="117"/>
    </location>
</feature>
<dbReference type="FunFam" id="2.130.10.10:FF:000660">
    <property type="entry name" value="U3 snoRNP protein"/>
    <property type="match status" value="1"/>
</dbReference>
<gene>
    <name evidence="9" type="ORF">KLLA0_F02013g</name>
</gene>
<dbReference type="GO" id="GO:0034388">
    <property type="term" value="C:Pwp2p-containing subcomplex of 90S preribosome"/>
    <property type="evidence" value="ECO:0007669"/>
    <property type="project" value="TreeGrafter"/>
</dbReference>
<evidence type="ECO:0000256" key="1">
    <source>
        <dbReference type="ARBA" id="ARBA00004604"/>
    </source>
</evidence>
<feature type="compositionally biased region" description="Acidic residues" evidence="8">
    <location>
        <begin position="164"/>
        <end position="185"/>
    </location>
</feature>
<dbReference type="SMART" id="SM00320">
    <property type="entry name" value="WD40"/>
    <property type="match status" value="4"/>
</dbReference>